<dbReference type="PANTHER" id="PTHR30582:SF24">
    <property type="entry name" value="L,D-TRANSPEPTIDASE ERFK_SRFK-RELATED"/>
    <property type="match status" value="1"/>
</dbReference>
<dbReference type="PROSITE" id="PS52029">
    <property type="entry name" value="LD_TPASE"/>
    <property type="match status" value="1"/>
</dbReference>
<feature type="active site" description="Nucleophile" evidence="9">
    <location>
        <position position="203"/>
    </location>
</feature>
<sequence length="239" mass="25709">MLSRRLFVAAAPVAALAACARPSSRNPAPVVAPATEAAAPVAPIPPLPARYGAINGEPHPVPAVPEGVVPPELWRQPIANPYAQRSPGDIVVDPDNAFLYLIEPDGQALRYGVSVGRAGFAWEGDAVVQFSRDWPRWKVPESMIARQPELAPYSVNNGGMAGGPGNPLGSRALYLFQNGQDTLYRIHGGCEPRYLGQAVSSGCIRMLDQDAIDLETRVRHHAKVMVLPSFNNGNRTIMY</sequence>
<reference evidence="12 13" key="1">
    <citation type="submission" date="2017-12" db="EMBL/GenBank/DDBJ databases">
        <authorList>
            <person name="Hurst M.R.H."/>
        </authorList>
    </citation>
    <scope>NUCLEOTIDE SEQUENCE [LARGE SCALE GENOMIC DNA]</scope>
    <source>
        <strain evidence="12 13">BM15</strain>
    </source>
</reference>
<dbReference type="Proteomes" id="UP000233742">
    <property type="component" value="Chromosome"/>
</dbReference>
<evidence type="ECO:0000256" key="6">
    <source>
        <dbReference type="ARBA" id="ARBA00022960"/>
    </source>
</evidence>
<evidence type="ECO:0000259" key="11">
    <source>
        <dbReference type="PROSITE" id="PS52029"/>
    </source>
</evidence>
<dbReference type="InterPro" id="IPR038063">
    <property type="entry name" value="Transpep_catalytic_dom"/>
</dbReference>
<evidence type="ECO:0000256" key="10">
    <source>
        <dbReference type="SAM" id="SignalP"/>
    </source>
</evidence>
<evidence type="ECO:0000256" key="4">
    <source>
        <dbReference type="ARBA" id="ARBA00022679"/>
    </source>
</evidence>
<evidence type="ECO:0000256" key="3">
    <source>
        <dbReference type="ARBA" id="ARBA00022676"/>
    </source>
</evidence>
<dbReference type="GO" id="GO:0016757">
    <property type="term" value="F:glycosyltransferase activity"/>
    <property type="evidence" value="ECO:0007669"/>
    <property type="project" value="UniProtKB-KW"/>
</dbReference>
<dbReference type="GO" id="GO:0008360">
    <property type="term" value="P:regulation of cell shape"/>
    <property type="evidence" value="ECO:0007669"/>
    <property type="project" value="UniProtKB-UniRule"/>
</dbReference>
<feature type="domain" description="L,D-TPase catalytic" evidence="11">
    <location>
        <begin position="88"/>
        <end position="227"/>
    </location>
</feature>
<dbReference type="InterPro" id="IPR050979">
    <property type="entry name" value="LD-transpeptidase"/>
</dbReference>
<dbReference type="GO" id="GO:0071972">
    <property type="term" value="F:peptidoglycan L,D-transpeptidase activity"/>
    <property type="evidence" value="ECO:0007669"/>
    <property type="project" value="TreeGrafter"/>
</dbReference>
<dbReference type="GO" id="GO:0018104">
    <property type="term" value="P:peptidoglycan-protein cross-linking"/>
    <property type="evidence" value="ECO:0007669"/>
    <property type="project" value="TreeGrafter"/>
</dbReference>
<accession>A0A2K9EGF7</accession>
<organism evidence="12 13">
    <name type="scientific">Paracoccus tegillarcae</name>
    <dbReference type="NCBI Taxonomy" id="1529068"/>
    <lineage>
        <taxon>Bacteria</taxon>
        <taxon>Pseudomonadati</taxon>
        <taxon>Pseudomonadota</taxon>
        <taxon>Alphaproteobacteria</taxon>
        <taxon>Rhodobacterales</taxon>
        <taxon>Paracoccaceae</taxon>
        <taxon>Paracoccus</taxon>
    </lineage>
</organism>
<dbReference type="AlphaFoldDB" id="A0A2K9EGF7"/>
<dbReference type="EMBL" id="CP025408">
    <property type="protein sequence ID" value="AUH34058.1"/>
    <property type="molecule type" value="Genomic_DNA"/>
</dbReference>
<keyword evidence="6 9" id="KW-0133">Cell shape</keyword>
<keyword evidence="13" id="KW-1185">Reference proteome</keyword>
<dbReference type="KEGG" id="paro:CUV01_12230"/>
<feature type="signal peptide" evidence="10">
    <location>
        <begin position="1"/>
        <end position="17"/>
    </location>
</feature>
<dbReference type="RefSeq" id="WP_101460723.1">
    <property type="nucleotide sequence ID" value="NZ_CP025408.1"/>
</dbReference>
<dbReference type="PROSITE" id="PS51318">
    <property type="entry name" value="TAT"/>
    <property type="match status" value="1"/>
</dbReference>
<feature type="chain" id="PRO_5014934005" description="L,D-TPase catalytic domain-containing protein" evidence="10">
    <location>
        <begin position="18"/>
        <end position="239"/>
    </location>
</feature>
<evidence type="ECO:0000313" key="13">
    <source>
        <dbReference type="Proteomes" id="UP000233742"/>
    </source>
</evidence>
<comment type="pathway">
    <text evidence="1 9">Cell wall biogenesis; peptidoglycan biosynthesis.</text>
</comment>
<dbReference type="PANTHER" id="PTHR30582">
    <property type="entry name" value="L,D-TRANSPEPTIDASE"/>
    <property type="match status" value="1"/>
</dbReference>
<dbReference type="PROSITE" id="PS51257">
    <property type="entry name" value="PROKAR_LIPOPROTEIN"/>
    <property type="match status" value="1"/>
</dbReference>
<evidence type="ECO:0000256" key="2">
    <source>
        <dbReference type="ARBA" id="ARBA00005992"/>
    </source>
</evidence>
<dbReference type="Gene3D" id="2.40.440.10">
    <property type="entry name" value="L,D-transpeptidase catalytic domain-like"/>
    <property type="match status" value="1"/>
</dbReference>
<evidence type="ECO:0000256" key="7">
    <source>
        <dbReference type="ARBA" id="ARBA00022984"/>
    </source>
</evidence>
<evidence type="ECO:0000256" key="1">
    <source>
        <dbReference type="ARBA" id="ARBA00004752"/>
    </source>
</evidence>
<dbReference type="OrthoDB" id="9795305at2"/>
<dbReference type="Pfam" id="PF03734">
    <property type="entry name" value="YkuD"/>
    <property type="match status" value="1"/>
</dbReference>
<evidence type="ECO:0000256" key="8">
    <source>
        <dbReference type="ARBA" id="ARBA00023316"/>
    </source>
</evidence>
<keyword evidence="3" id="KW-0328">Glycosyltransferase</keyword>
<feature type="active site" description="Proton donor/acceptor" evidence="9">
    <location>
        <position position="187"/>
    </location>
</feature>
<keyword evidence="4" id="KW-0808">Transferase</keyword>
<dbReference type="GO" id="GO:0071555">
    <property type="term" value="P:cell wall organization"/>
    <property type="evidence" value="ECO:0007669"/>
    <property type="project" value="UniProtKB-UniRule"/>
</dbReference>
<dbReference type="InterPro" id="IPR006311">
    <property type="entry name" value="TAT_signal"/>
</dbReference>
<name>A0A2K9EGF7_9RHOB</name>
<dbReference type="GO" id="GO:0005576">
    <property type="term" value="C:extracellular region"/>
    <property type="evidence" value="ECO:0007669"/>
    <property type="project" value="TreeGrafter"/>
</dbReference>
<keyword evidence="7 9" id="KW-0573">Peptidoglycan synthesis</keyword>
<keyword evidence="5" id="KW-0378">Hydrolase</keyword>
<dbReference type="SUPFAM" id="SSF141523">
    <property type="entry name" value="L,D-transpeptidase catalytic domain-like"/>
    <property type="match status" value="1"/>
</dbReference>
<keyword evidence="10" id="KW-0732">Signal</keyword>
<evidence type="ECO:0000313" key="12">
    <source>
        <dbReference type="EMBL" id="AUH34058.1"/>
    </source>
</evidence>
<gene>
    <name evidence="12" type="ORF">CUV01_12230</name>
</gene>
<evidence type="ECO:0000256" key="9">
    <source>
        <dbReference type="PROSITE-ProRule" id="PRU01373"/>
    </source>
</evidence>
<protein>
    <recommendedName>
        <fullName evidence="11">L,D-TPase catalytic domain-containing protein</fullName>
    </recommendedName>
</protein>
<dbReference type="InterPro" id="IPR005490">
    <property type="entry name" value="LD_TPept_cat_dom"/>
</dbReference>
<dbReference type="UniPathway" id="UPA00219"/>
<comment type="similarity">
    <text evidence="2">Belongs to the YkuD family.</text>
</comment>
<keyword evidence="8 9" id="KW-0961">Cell wall biogenesis/degradation</keyword>
<dbReference type="CDD" id="cd16913">
    <property type="entry name" value="YkuD_like"/>
    <property type="match status" value="1"/>
</dbReference>
<proteinExistence type="inferred from homology"/>
<evidence type="ECO:0000256" key="5">
    <source>
        <dbReference type="ARBA" id="ARBA00022801"/>
    </source>
</evidence>